<protein>
    <submittedName>
        <fullName evidence="2">Uncharacterized protein, isoform B</fullName>
    </submittedName>
</protein>
<dbReference type="AlphaFoldDB" id="A0A0Q9X4J5"/>
<proteinExistence type="predicted"/>
<dbReference type="Proteomes" id="UP000009192">
    <property type="component" value="Unassembled WGS sequence"/>
</dbReference>
<feature type="signal peptide" evidence="1">
    <location>
        <begin position="1"/>
        <end position="15"/>
    </location>
</feature>
<reference evidence="2 3" key="1">
    <citation type="journal article" date="2007" name="Nature">
        <title>Evolution of genes and genomes on the Drosophila phylogeny.</title>
        <authorList>
            <consortium name="Drosophila 12 Genomes Consortium"/>
            <person name="Clark A.G."/>
            <person name="Eisen M.B."/>
            <person name="Smith D.R."/>
            <person name="Bergman C.M."/>
            <person name="Oliver B."/>
            <person name="Markow T.A."/>
            <person name="Kaufman T.C."/>
            <person name="Kellis M."/>
            <person name="Gelbart W."/>
            <person name="Iyer V.N."/>
            <person name="Pollard D.A."/>
            <person name="Sackton T.B."/>
            <person name="Larracuente A.M."/>
            <person name="Singh N.D."/>
            <person name="Abad J.P."/>
            <person name="Abt D.N."/>
            <person name="Adryan B."/>
            <person name="Aguade M."/>
            <person name="Akashi H."/>
            <person name="Anderson W.W."/>
            <person name="Aquadro C.F."/>
            <person name="Ardell D.H."/>
            <person name="Arguello R."/>
            <person name="Artieri C.G."/>
            <person name="Barbash D.A."/>
            <person name="Barker D."/>
            <person name="Barsanti P."/>
            <person name="Batterham P."/>
            <person name="Batzoglou S."/>
            <person name="Begun D."/>
            <person name="Bhutkar A."/>
            <person name="Blanco E."/>
            <person name="Bosak S.A."/>
            <person name="Bradley R.K."/>
            <person name="Brand A.D."/>
            <person name="Brent M.R."/>
            <person name="Brooks A.N."/>
            <person name="Brown R.H."/>
            <person name="Butlin R.K."/>
            <person name="Caggese C."/>
            <person name="Calvi B.R."/>
            <person name="Bernardo de Carvalho A."/>
            <person name="Caspi A."/>
            <person name="Castrezana S."/>
            <person name="Celniker S.E."/>
            <person name="Chang J.L."/>
            <person name="Chapple C."/>
            <person name="Chatterji S."/>
            <person name="Chinwalla A."/>
            <person name="Civetta A."/>
            <person name="Clifton S.W."/>
            <person name="Comeron J.M."/>
            <person name="Costello J.C."/>
            <person name="Coyne J.A."/>
            <person name="Daub J."/>
            <person name="David R.G."/>
            <person name="Delcher A.L."/>
            <person name="Delehaunty K."/>
            <person name="Do C.B."/>
            <person name="Ebling H."/>
            <person name="Edwards K."/>
            <person name="Eickbush T."/>
            <person name="Evans J.D."/>
            <person name="Filipski A."/>
            <person name="Findeiss S."/>
            <person name="Freyhult E."/>
            <person name="Fulton L."/>
            <person name="Fulton R."/>
            <person name="Garcia A.C."/>
            <person name="Gardiner A."/>
            <person name="Garfield D.A."/>
            <person name="Garvin B.E."/>
            <person name="Gibson G."/>
            <person name="Gilbert D."/>
            <person name="Gnerre S."/>
            <person name="Godfrey J."/>
            <person name="Good R."/>
            <person name="Gotea V."/>
            <person name="Gravely B."/>
            <person name="Greenberg A.J."/>
            <person name="Griffiths-Jones S."/>
            <person name="Gross S."/>
            <person name="Guigo R."/>
            <person name="Gustafson E.A."/>
            <person name="Haerty W."/>
            <person name="Hahn M.W."/>
            <person name="Halligan D.L."/>
            <person name="Halpern A.L."/>
            <person name="Halter G.M."/>
            <person name="Han M.V."/>
            <person name="Heger A."/>
            <person name="Hillier L."/>
            <person name="Hinrichs A.S."/>
            <person name="Holmes I."/>
            <person name="Hoskins R.A."/>
            <person name="Hubisz M.J."/>
            <person name="Hultmark D."/>
            <person name="Huntley M.A."/>
            <person name="Jaffe D.B."/>
            <person name="Jagadeeshan S."/>
            <person name="Jeck W.R."/>
            <person name="Johnson J."/>
            <person name="Jones C.D."/>
            <person name="Jordan W.C."/>
            <person name="Karpen G.H."/>
            <person name="Kataoka E."/>
            <person name="Keightley P.D."/>
            <person name="Kheradpour P."/>
            <person name="Kirkness E.F."/>
            <person name="Koerich L.B."/>
            <person name="Kristiansen K."/>
            <person name="Kudrna D."/>
            <person name="Kulathinal R.J."/>
            <person name="Kumar S."/>
            <person name="Kwok R."/>
            <person name="Lander E."/>
            <person name="Langley C.H."/>
            <person name="Lapoint R."/>
            <person name="Lazzaro B.P."/>
            <person name="Lee S.J."/>
            <person name="Levesque L."/>
            <person name="Li R."/>
            <person name="Lin C.F."/>
            <person name="Lin M.F."/>
            <person name="Lindblad-Toh K."/>
            <person name="Llopart A."/>
            <person name="Long M."/>
            <person name="Low L."/>
            <person name="Lozovsky E."/>
            <person name="Lu J."/>
            <person name="Luo M."/>
            <person name="Machado C.A."/>
            <person name="Makalowski W."/>
            <person name="Marzo M."/>
            <person name="Matsuda M."/>
            <person name="Matzkin L."/>
            <person name="McAllister B."/>
            <person name="McBride C.S."/>
            <person name="McKernan B."/>
            <person name="McKernan K."/>
            <person name="Mendez-Lago M."/>
            <person name="Minx P."/>
            <person name="Mollenhauer M.U."/>
            <person name="Montooth K."/>
            <person name="Mount S.M."/>
            <person name="Mu X."/>
            <person name="Myers E."/>
            <person name="Negre B."/>
            <person name="Newfeld S."/>
            <person name="Nielsen R."/>
            <person name="Noor M.A."/>
            <person name="O'Grady P."/>
            <person name="Pachter L."/>
            <person name="Papaceit M."/>
            <person name="Parisi M.J."/>
            <person name="Parisi M."/>
            <person name="Parts L."/>
            <person name="Pedersen J.S."/>
            <person name="Pesole G."/>
            <person name="Phillippy A.M."/>
            <person name="Ponting C.P."/>
            <person name="Pop M."/>
            <person name="Porcelli D."/>
            <person name="Powell J.R."/>
            <person name="Prohaska S."/>
            <person name="Pruitt K."/>
            <person name="Puig M."/>
            <person name="Quesneville H."/>
            <person name="Ram K.R."/>
            <person name="Rand D."/>
            <person name="Rasmussen M.D."/>
            <person name="Reed L.K."/>
            <person name="Reenan R."/>
            <person name="Reily A."/>
            <person name="Remington K.A."/>
            <person name="Rieger T.T."/>
            <person name="Ritchie M.G."/>
            <person name="Robin C."/>
            <person name="Rogers Y.H."/>
            <person name="Rohde C."/>
            <person name="Rozas J."/>
            <person name="Rubenfield M.J."/>
            <person name="Ruiz A."/>
            <person name="Russo S."/>
            <person name="Salzberg S.L."/>
            <person name="Sanchez-Gracia A."/>
            <person name="Saranga D.J."/>
            <person name="Sato H."/>
            <person name="Schaeffer S.W."/>
            <person name="Schatz M.C."/>
            <person name="Schlenke T."/>
            <person name="Schwartz R."/>
            <person name="Segarra C."/>
            <person name="Singh R.S."/>
            <person name="Sirot L."/>
            <person name="Sirota M."/>
            <person name="Sisneros N.B."/>
            <person name="Smith C.D."/>
            <person name="Smith T.F."/>
            <person name="Spieth J."/>
            <person name="Stage D.E."/>
            <person name="Stark A."/>
            <person name="Stephan W."/>
            <person name="Strausberg R.L."/>
            <person name="Strempel S."/>
            <person name="Sturgill D."/>
            <person name="Sutton G."/>
            <person name="Sutton G.G."/>
            <person name="Tao W."/>
            <person name="Teichmann S."/>
            <person name="Tobari Y.N."/>
            <person name="Tomimura Y."/>
            <person name="Tsolas J.M."/>
            <person name="Valente V.L."/>
            <person name="Venter E."/>
            <person name="Venter J.C."/>
            <person name="Vicario S."/>
            <person name="Vieira F.G."/>
            <person name="Vilella A.J."/>
            <person name="Villasante A."/>
            <person name="Walenz B."/>
            <person name="Wang J."/>
            <person name="Wasserman M."/>
            <person name="Watts T."/>
            <person name="Wilson D."/>
            <person name="Wilson R.K."/>
            <person name="Wing R.A."/>
            <person name="Wolfner M.F."/>
            <person name="Wong A."/>
            <person name="Wong G.K."/>
            <person name="Wu C.I."/>
            <person name="Wu G."/>
            <person name="Yamamoto D."/>
            <person name="Yang H.P."/>
            <person name="Yang S.P."/>
            <person name="Yorke J.A."/>
            <person name="Yoshida K."/>
            <person name="Zdobnov E."/>
            <person name="Zhang P."/>
            <person name="Zhang Y."/>
            <person name="Zimin A.V."/>
            <person name="Baldwin J."/>
            <person name="Abdouelleil A."/>
            <person name="Abdulkadir J."/>
            <person name="Abebe A."/>
            <person name="Abera B."/>
            <person name="Abreu J."/>
            <person name="Acer S.C."/>
            <person name="Aftuck L."/>
            <person name="Alexander A."/>
            <person name="An P."/>
            <person name="Anderson E."/>
            <person name="Anderson S."/>
            <person name="Arachi H."/>
            <person name="Azer M."/>
            <person name="Bachantsang P."/>
            <person name="Barry A."/>
            <person name="Bayul T."/>
            <person name="Berlin A."/>
            <person name="Bessette D."/>
            <person name="Bloom T."/>
            <person name="Blye J."/>
            <person name="Boguslavskiy L."/>
            <person name="Bonnet C."/>
            <person name="Boukhgalter B."/>
            <person name="Bourzgui I."/>
            <person name="Brown A."/>
            <person name="Cahill P."/>
            <person name="Channer S."/>
            <person name="Cheshatsang Y."/>
            <person name="Chuda L."/>
            <person name="Citroen M."/>
            <person name="Collymore A."/>
            <person name="Cooke P."/>
            <person name="Costello M."/>
            <person name="D'Aco K."/>
            <person name="Daza R."/>
            <person name="De Haan G."/>
            <person name="DeGray S."/>
            <person name="DeMaso C."/>
            <person name="Dhargay N."/>
            <person name="Dooley K."/>
            <person name="Dooley E."/>
            <person name="Doricent M."/>
            <person name="Dorje P."/>
            <person name="Dorjee K."/>
            <person name="Dupes A."/>
            <person name="Elong R."/>
            <person name="Falk J."/>
            <person name="Farina A."/>
            <person name="Faro S."/>
            <person name="Ferguson D."/>
            <person name="Fisher S."/>
            <person name="Foley C.D."/>
            <person name="Franke A."/>
            <person name="Friedrich D."/>
            <person name="Gadbois L."/>
            <person name="Gearin G."/>
            <person name="Gearin C.R."/>
            <person name="Giannoukos G."/>
            <person name="Goode T."/>
            <person name="Graham J."/>
            <person name="Grandbois E."/>
            <person name="Grewal S."/>
            <person name="Gyaltsen K."/>
            <person name="Hafez N."/>
            <person name="Hagos B."/>
            <person name="Hall J."/>
            <person name="Henson C."/>
            <person name="Hollinger A."/>
            <person name="Honan T."/>
            <person name="Huard M.D."/>
            <person name="Hughes L."/>
            <person name="Hurhula B."/>
            <person name="Husby M.E."/>
            <person name="Kamat A."/>
            <person name="Kanga B."/>
            <person name="Kashin S."/>
            <person name="Khazanovich D."/>
            <person name="Kisner P."/>
            <person name="Lance K."/>
            <person name="Lara M."/>
            <person name="Lee W."/>
            <person name="Lennon N."/>
            <person name="Letendre F."/>
            <person name="LeVine R."/>
            <person name="Lipovsky A."/>
            <person name="Liu X."/>
            <person name="Liu J."/>
            <person name="Liu S."/>
            <person name="Lokyitsang T."/>
            <person name="Lokyitsang Y."/>
            <person name="Lubonja R."/>
            <person name="Lui A."/>
            <person name="MacDonald P."/>
            <person name="Magnisalis V."/>
            <person name="Maru K."/>
            <person name="Matthews C."/>
            <person name="McCusker W."/>
            <person name="McDonough S."/>
            <person name="Mehta T."/>
            <person name="Meldrim J."/>
            <person name="Meneus L."/>
            <person name="Mihai O."/>
            <person name="Mihalev A."/>
            <person name="Mihova T."/>
            <person name="Mittelman R."/>
            <person name="Mlenga V."/>
            <person name="Montmayeur A."/>
            <person name="Mulrain L."/>
            <person name="Navidi A."/>
            <person name="Naylor J."/>
            <person name="Negash T."/>
            <person name="Nguyen T."/>
            <person name="Nguyen N."/>
            <person name="Nicol R."/>
            <person name="Norbu C."/>
            <person name="Norbu N."/>
            <person name="Novod N."/>
            <person name="O'Neill B."/>
            <person name="Osman S."/>
            <person name="Markiewicz E."/>
            <person name="Oyono O.L."/>
            <person name="Patti C."/>
            <person name="Phunkhang P."/>
            <person name="Pierre F."/>
            <person name="Priest M."/>
            <person name="Raghuraman S."/>
            <person name="Rege F."/>
            <person name="Reyes R."/>
            <person name="Rise C."/>
            <person name="Rogov P."/>
            <person name="Ross K."/>
            <person name="Ryan E."/>
            <person name="Settipalli S."/>
            <person name="Shea T."/>
            <person name="Sherpa N."/>
            <person name="Shi L."/>
            <person name="Shih D."/>
            <person name="Sparrow T."/>
            <person name="Spaulding J."/>
            <person name="Stalker J."/>
            <person name="Stange-Thomann N."/>
            <person name="Stavropoulos S."/>
            <person name="Stone C."/>
            <person name="Strader C."/>
            <person name="Tesfaye S."/>
            <person name="Thomson T."/>
            <person name="Thoulutsang Y."/>
            <person name="Thoulutsang D."/>
            <person name="Topham K."/>
            <person name="Topping I."/>
            <person name="Tsamla T."/>
            <person name="Vassiliev H."/>
            <person name="Vo A."/>
            <person name="Wangchuk T."/>
            <person name="Wangdi T."/>
            <person name="Weiand M."/>
            <person name="Wilkinson J."/>
            <person name="Wilson A."/>
            <person name="Yadav S."/>
            <person name="Young G."/>
            <person name="Yu Q."/>
            <person name="Zembek L."/>
            <person name="Zhong D."/>
            <person name="Zimmer A."/>
            <person name="Zwirko Z."/>
            <person name="Jaffe D.B."/>
            <person name="Alvarez P."/>
            <person name="Brockman W."/>
            <person name="Butler J."/>
            <person name="Chin C."/>
            <person name="Gnerre S."/>
            <person name="Grabherr M."/>
            <person name="Kleber M."/>
            <person name="Mauceli E."/>
            <person name="MacCallum I."/>
        </authorList>
    </citation>
    <scope>NUCLEOTIDE SEQUENCE [LARGE SCALE GENOMIC DNA]</scope>
    <source>
        <strain evidence="3">Tucson 15081-1352.22</strain>
    </source>
</reference>
<accession>A0A0Q9X4J5</accession>
<gene>
    <name evidence="2" type="primary">Dmoj\GI26524</name>
    <name evidence="2" type="ORF">Dmoj_GI26524</name>
</gene>
<evidence type="ECO:0000313" key="3">
    <source>
        <dbReference type="Proteomes" id="UP000009192"/>
    </source>
</evidence>
<feature type="chain" id="PRO_5012700929" evidence="1">
    <location>
        <begin position="16"/>
        <end position="94"/>
    </location>
</feature>
<dbReference type="EMBL" id="CH933807">
    <property type="protein sequence ID" value="KRG02939.1"/>
    <property type="molecule type" value="Genomic_DNA"/>
</dbReference>
<organism evidence="2 3">
    <name type="scientific">Drosophila mojavensis</name>
    <name type="common">Fruit fly</name>
    <dbReference type="NCBI Taxonomy" id="7230"/>
    <lineage>
        <taxon>Eukaryota</taxon>
        <taxon>Metazoa</taxon>
        <taxon>Ecdysozoa</taxon>
        <taxon>Arthropoda</taxon>
        <taxon>Hexapoda</taxon>
        <taxon>Insecta</taxon>
        <taxon>Pterygota</taxon>
        <taxon>Neoptera</taxon>
        <taxon>Endopterygota</taxon>
        <taxon>Diptera</taxon>
        <taxon>Brachycera</taxon>
        <taxon>Muscomorpha</taxon>
        <taxon>Ephydroidea</taxon>
        <taxon>Drosophilidae</taxon>
        <taxon>Drosophila</taxon>
    </lineage>
</organism>
<dbReference type="InParanoid" id="A0A0Q9X4J5"/>
<keyword evidence="1" id="KW-0732">Signal</keyword>
<name>A0A0Q9X4J5_DROMO</name>
<sequence length="94" mass="10797">MFRVLLLFALPRVFGHYECNECFCFTEVDDARPAVCHDYDKNVMKFIYGDGACEPLRPGDICFPKVYESLAACKEACKIFLAFAEEWIKNPSID</sequence>
<evidence type="ECO:0000256" key="1">
    <source>
        <dbReference type="SAM" id="SignalP"/>
    </source>
</evidence>
<keyword evidence="3" id="KW-1185">Reference proteome</keyword>
<evidence type="ECO:0000313" key="2">
    <source>
        <dbReference type="EMBL" id="KRG02939.1"/>
    </source>
</evidence>
<dbReference type="KEGG" id="dmo:Dmoj_GI26524"/>